<feature type="region of interest" description="Disordered" evidence="6">
    <location>
        <begin position="1"/>
        <end position="47"/>
    </location>
</feature>
<dbReference type="PANTHER" id="PTHR19282:SF216">
    <property type="entry name" value="TETRASPANIN-1"/>
    <property type="match status" value="1"/>
</dbReference>
<dbReference type="GeneTree" id="ENSGT00940000155083"/>
<evidence type="ECO:0000256" key="3">
    <source>
        <dbReference type="ARBA" id="ARBA00022989"/>
    </source>
</evidence>
<dbReference type="Pfam" id="PF00335">
    <property type="entry name" value="Tetraspanin"/>
    <property type="match status" value="1"/>
</dbReference>
<feature type="transmembrane region" description="Helical" evidence="7">
    <location>
        <begin position="255"/>
        <end position="277"/>
    </location>
</feature>
<feature type="compositionally biased region" description="Basic and acidic residues" evidence="6">
    <location>
        <begin position="33"/>
        <end position="42"/>
    </location>
</feature>
<evidence type="ECO:0000256" key="1">
    <source>
        <dbReference type="ARBA" id="ARBA00004127"/>
    </source>
</evidence>
<accession>G3NVY4</accession>
<keyword evidence="5" id="KW-0325">Glycoprotein</keyword>
<proteinExistence type="predicted"/>
<name>G3NVY4_GASAC</name>
<evidence type="ECO:0008006" key="10">
    <source>
        <dbReference type="Google" id="ProtNLM"/>
    </source>
</evidence>
<organism evidence="8 9">
    <name type="scientific">Gasterosteus aculeatus aculeatus</name>
    <name type="common">three-spined stickleback</name>
    <dbReference type="NCBI Taxonomy" id="481459"/>
    <lineage>
        <taxon>Eukaryota</taxon>
        <taxon>Metazoa</taxon>
        <taxon>Chordata</taxon>
        <taxon>Craniata</taxon>
        <taxon>Vertebrata</taxon>
        <taxon>Euteleostomi</taxon>
        <taxon>Actinopterygii</taxon>
        <taxon>Neopterygii</taxon>
        <taxon>Teleostei</taxon>
        <taxon>Neoteleostei</taxon>
        <taxon>Acanthomorphata</taxon>
        <taxon>Eupercaria</taxon>
        <taxon>Perciformes</taxon>
        <taxon>Cottioidei</taxon>
        <taxon>Gasterosteales</taxon>
        <taxon>Gasterosteidae</taxon>
        <taxon>Gasterosteus</taxon>
    </lineage>
</organism>
<dbReference type="InterPro" id="IPR018499">
    <property type="entry name" value="Tetraspanin/Peripherin"/>
</dbReference>
<evidence type="ECO:0000256" key="7">
    <source>
        <dbReference type="SAM" id="Phobius"/>
    </source>
</evidence>
<dbReference type="PANTHER" id="PTHR19282">
    <property type="entry name" value="TETRASPANIN"/>
    <property type="match status" value="1"/>
</dbReference>
<reference evidence="8" key="3">
    <citation type="submission" date="2025-09" db="UniProtKB">
        <authorList>
            <consortium name="Ensembl"/>
        </authorList>
    </citation>
    <scope>IDENTIFICATION</scope>
</reference>
<dbReference type="InterPro" id="IPR008952">
    <property type="entry name" value="Tetraspanin_EC2_sf"/>
</dbReference>
<feature type="compositionally biased region" description="Polar residues" evidence="6">
    <location>
        <begin position="16"/>
        <end position="26"/>
    </location>
</feature>
<evidence type="ECO:0000256" key="6">
    <source>
        <dbReference type="SAM" id="MobiDB-lite"/>
    </source>
</evidence>
<evidence type="ECO:0000256" key="5">
    <source>
        <dbReference type="ARBA" id="ARBA00023180"/>
    </source>
</evidence>
<dbReference type="GO" id="GO:0005886">
    <property type="term" value="C:plasma membrane"/>
    <property type="evidence" value="ECO:0007669"/>
    <property type="project" value="TreeGrafter"/>
</dbReference>
<dbReference type="KEGG" id="gat:120828262"/>
<dbReference type="AlphaFoldDB" id="G3NVY4"/>
<dbReference type="Ensembl" id="ENSGACT00000009523.2">
    <property type="protein sequence ID" value="ENSGACP00000009503.2"/>
    <property type="gene ID" value="ENSGACG00000007176.2"/>
</dbReference>
<dbReference type="Bgee" id="ENSGACG00000007176">
    <property type="expression patterns" value="Expressed in head kidney and 13 other cell types or tissues"/>
</dbReference>
<comment type="subcellular location">
    <subcellularLocation>
        <location evidence="1">Endomembrane system</location>
        <topology evidence="1">Multi-pass membrane protein</topology>
    </subcellularLocation>
</comment>
<keyword evidence="3 7" id="KW-1133">Transmembrane helix</keyword>
<evidence type="ECO:0000256" key="4">
    <source>
        <dbReference type="ARBA" id="ARBA00023136"/>
    </source>
</evidence>
<dbReference type="GO" id="GO:0012505">
    <property type="term" value="C:endomembrane system"/>
    <property type="evidence" value="ECO:0007669"/>
    <property type="project" value="UniProtKB-SubCell"/>
</dbReference>
<evidence type="ECO:0000256" key="2">
    <source>
        <dbReference type="ARBA" id="ARBA00022692"/>
    </source>
</evidence>
<dbReference type="STRING" id="69293.ENSGACP00000009503"/>
<dbReference type="GeneID" id="120828262"/>
<keyword evidence="2 7" id="KW-0812">Transmembrane</keyword>
<dbReference type="Gene3D" id="1.10.1450.10">
    <property type="entry name" value="Tetraspanin"/>
    <property type="match status" value="1"/>
</dbReference>
<reference evidence="8" key="2">
    <citation type="submission" date="2025-08" db="UniProtKB">
        <authorList>
            <consortium name="Ensembl"/>
        </authorList>
    </citation>
    <scope>IDENTIFICATION</scope>
</reference>
<sequence length="336" mass="36107">MNGPSGVKEAGRHCTRSTQPRENVSLISPDAVPADRDREPSNKSRLPKPPHLPELLVMALDGCGLFCKYVLIIFNLIFAVLGCALLGLGLWLRFSESTRAIFQIEELNSSAFVTVVTILIVLGSVMLIVVIFGDYGTCNEKRCALQVFTGLLSFLAVAVVACGVLSYSNRNAVGARFMEFYASMYTLYLTSKDNLVIAATLSLIHNTLHCCGVTGIAPVEWVQSTCPPPDGFLEHFKMPGCPAIIATFYDSKAQLVMGVFVGTGALLLIAAICSSTLSRKIGLSNSSVQYIVLAHSTSVVSNPQPSLHGLVSPSYLDQDPVVFTPLSMANIPMVQS</sequence>
<keyword evidence="4 7" id="KW-0472">Membrane</keyword>
<keyword evidence="9" id="KW-1185">Reference proteome</keyword>
<dbReference type="InParanoid" id="G3NVY4"/>
<dbReference type="eggNOG" id="KOG3882">
    <property type="taxonomic scope" value="Eukaryota"/>
</dbReference>
<dbReference type="Proteomes" id="UP000007635">
    <property type="component" value="Chromosome XI"/>
</dbReference>
<evidence type="ECO:0000313" key="8">
    <source>
        <dbReference type="Ensembl" id="ENSGACP00000009503.2"/>
    </source>
</evidence>
<feature type="transmembrane region" description="Helical" evidence="7">
    <location>
        <begin position="69"/>
        <end position="91"/>
    </location>
</feature>
<feature type="transmembrane region" description="Helical" evidence="7">
    <location>
        <begin position="111"/>
        <end position="132"/>
    </location>
</feature>
<evidence type="ECO:0000313" key="9">
    <source>
        <dbReference type="Proteomes" id="UP000007635"/>
    </source>
</evidence>
<protein>
    <recommendedName>
        <fullName evidence="10">Tetraspanin</fullName>
    </recommendedName>
</protein>
<dbReference type="SUPFAM" id="SSF48652">
    <property type="entry name" value="Tetraspanin"/>
    <property type="match status" value="1"/>
</dbReference>
<dbReference type="RefSeq" id="XP_040047675.1">
    <property type="nucleotide sequence ID" value="XM_040191741.1"/>
</dbReference>
<reference evidence="8 9" key="1">
    <citation type="journal article" date="2021" name="G3 (Bethesda)">
        <title>Improved contiguity of the threespine stickleback genome using long-read sequencing.</title>
        <authorList>
            <person name="Nath S."/>
            <person name="Shaw D.E."/>
            <person name="White M.A."/>
        </authorList>
    </citation>
    <scope>NUCLEOTIDE SEQUENCE [LARGE SCALE GENOMIC DNA]</scope>
    <source>
        <strain evidence="8 9">Lake Benthic</strain>
    </source>
</reference>
<feature type="transmembrane region" description="Helical" evidence="7">
    <location>
        <begin position="144"/>
        <end position="168"/>
    </location>
</feature>
<dbReference type="PRINTS" id="PR00259">
    <property type="entry name" value="TMFOUR"/>
</dbReference>